<sequence>MGVGIPPQFGQHVRKVNPRRSVKITHPDTHEELKLDEKVDMKLDGGSGNVHHVGGLPAQPMHYASVQLAMNQAPGSARRELLTSSFPVSKKTMEIEKALQPPLRVGSYVEEPKILSETSVEASESASTNTFCFTLR</sequence>
<gene>
    <name evidence="1" type="ORF">HAX54_010823</name>
</gene>
<organism evidence="1 2">
    <name type="scientific">Datura stramonium</name>
    <name type="common">Jimsonweed</name>
    <name type="synonym">Common thornapple</name>
    <dbReference type="NCBI Taxonomy" id="4076"/>
    <lineage>
        <taxon>Eukaryota</taxon>
        <taxon>Viridiplantae</taxon>
        <taxon>Streptophyta</taxon>
        <taxon>Embryophyta</taxon>
        <taxon>Tracheophyta</taxon>
        <taxon>Spermatophyta</taxon>
        <taxon>Magnoliopsida</taxon>
        <taxon>eudicotyledons</taxon>
        <taxon>Gunneridae</taxon>
        <taxon>Pentapetalae</taxon>
        <taxon>asterids</taxon>
        <taxon>lamiids</taxon>
        <taxon>Solanales</taxon>
        <taxon>Solanaceae</taxon>
        <taxon>Solanoideae</taxon>
        <taxon>Datureae</taxon>
        <taxon>Datura</taxon>
    </lineage>
</organism>
<reference evidence="1 2" key="1">
    <citation type="journal article" date="2021" name="BMC Genomics">
        <title>Datura genome reveals duplications of psychoactive alkaloid biosynthetic genes and high mutation rate following tissue culture.</title>
        <authorList>
            <person name="Rajewski A."/>
            <person name="Carter-House D."/>
            <person name="Stajich J."/>
            <person name="Litt A."/>
        </authorList>
    </citation>
    <scope>NUCLEOTIDE SEQUENCE [LARGE SCALE GENOMIC DNA]</scope>
    <source>
        <strain evidence="1">AR-01</strain>
    </source>
</reference>
<evidence type="ECO:0000313" key="1">
    <source>
        <dbReference type="EMBL" id="MCD7470727.1"/>
    </source>
</evidence>
<name>A0ABS8TGV6_DATST</name>
<keyword evidence="2" id="KW-1185">Reference proteome</keyword>
<proteinExistence type="predicted"/>
<protein>
    <submittedName>
        <fullName evidence="1">Uncharacterized protein</fullName>
    </submittedName>
</protein>
<evidence type="ECO:0000313" key="2">
    <source>
        <dbReference type="Proteomes" id="UP000823775"/>
    </source>
</evidence>
<comment type="caution">
    <text evidence="1">The sequence shown here is derived from an EMBL/GenBank/DDBJ whole genome shotgun (WGS) entry which is preliminary data.</text>
</comment>
<dbReference type="EMBL" id="JACEIK010001600">
    <property type="protein sequence ID" value="MCD7470727.1"/>
    <property type="molecule type" value="Genomic_DNA"/>
</dbReference>
<dbReference type="Proteomes" id="UP000823775">
    <property type="component" value="Unassembled WGS sequence"/>
</dbReference>
<accession>A0ABS8TGV6</accession>